<organism evidence="1 2">
    <name type="scientific">Caerostris extrusa</name>
    <name type="common">Bark spider</name>
    <name type="synonym">Caerostris bankana</name>
    <dbReference type="NCBI Taxonomy" id="172846"/>
    <lineage>
        <taxon>Eukaryota</taxon>
        <taxon>Metazoa</taxon>
        <taxon>Ecdysozoa</taxon>
        <taxon>Arthropoda</taxon>
        <taxon>Chelicerata</taxon>
        <taxon>Arachnida</taxon>
        <taxon>Araneae</taxon>
        <taxon>Araneomorphae</taxon>
        <taxon>Entelegynae</taxon>
        <taxon>Araneoidea</taxon>
        <taxon>Araneidae</taxon>
        <taxon>Caerostris</taxon>
    </lineage>
</organism>
<dbReference type="EMBL" id="BPLR01004549">
    <property type="protein sequence ID" value="GIX95703.1"/>
    <property type="molecule type" value="Genomic_DNA"/>
</dbReference>
<accession>A0AAV4PHX5</accession>
<name>A0AAV4PHX5_CAEEX</name>
<dbReference type="AlphaFoldDB" id="A0AAV4PHX5"/>
<comment type="caution">
    <text evidence="1">The sequence shown here is derived from an EMBL/GenBank/DDBJ whole genome shotgun (WGS) entry which is preliminary data.</text>
</comment>
<gene>
    <name evidence="1" type="ORF">CEXT_659781</name>
</gene>
<sequence>MKWNRVAFSSESYFCFINDNCHLPVWSRRGGKFKPTVTLLNNMASEFEAPSSVISFTLIRIDGPIYSQMIYGWLAVTGGTTLGCRRRATTPTALGGASVFVCTPTVALPLRNPL</sequence>
<keyword evidence="2" id="KW-1185">Reference proteome</keyword>
<reference evidence="1 2" key="1">
    <citation type="submission" date="2021-06" db="EMBL/GenBank/DDBJ databases">
        <title>Caerostris extrusa draft genome.</title>
        <authorList>
            <person name="Kono N."/>
            <person name="Arakawa K."/>
        </authorList>
    </citation>
    <scope>NUCLEOTIDE SEQUENCE [LARGE SCALE GENOMIC DNA]</scope>
</reference>
<dbReference type="Proteomes" id="UP001054945">
    <property type="component" value="Unassembled WGS sequence"/>
</dbReference>
<evidence type="ECO:0000313" key="1">
    <source>
        <dbReference type="EMBL" id="GIX95703.1"/>
    </source>
</evidence>
<proteinExistence type="predicted"/>
<protein>
    <submittedName>
        <fullName evidence="1">Uncharacterized protein</fullName>
    </submittedName>
</protein>
<evidence type="ECO:0000313" key="2">
    <source>
        <dbReference type="Proteomes" id="UP001054945"/>
    </source>
</evidence>